<dbReference type="EMBL" id="CM010716">
    <property type="protein sequence ID" value="RZC52347.1"/>
    <property type="molecule type" value="Genomic_DNA"/>
</dbReference>
<dbReference type="SFLD" id="SFLDG01605">
    <property type="entry name" value="Terpene_Cyclase_Like_1_N-term"/>
    <property type="match status" value="1"/>
</dbReference>
<dbReference type="GO" id="GO:0009905">
    <property type="term" value="F:ent-copalyl diphosphate synthase activity"/>
    <property type="evidence" value="ECO:0007669"/>
    <property type="project" value="EnsemblPlants"/>
</dbReference>
<keyword evidence="2" id="KW-0479">Metal-binding</keyword>
<dbReference type="InterPro" id="IPR050148">
    <property type="entry name" value="Terpene_synthase-like"/>
</dbReference>
<evidence type="ECO:0000256" key="2">
    <source>
        <dbReference type="ARBA" id="ARBA00022723"/>
    </source>
</evidence>
<dbReference type="FunFam" id="1.50.10.160:FF:000001">
    <property type="entry name" value="Ent-copalyl diphosphate synthase"/>
    <property type="match status" value="1"/>
</dbReference>
<evidence type="ECO:0000313" key="6">
    <source>
        <dbReference type="Proteomes" id="UP000316621"/>
    </source>
</evidence>
<dbReference type="InterPro" id="IPR008949">
    <property type="entry name" value="Isoprenoid_synthase_dom_sf"/>
</dbReference>
<proteinExistence type="predicted"/>
<dbReference type="SUPFAM" id="SSF48239">
    <property type="entry name" value="Terpenoid cyclases/Protein prenyltransferases"/>
    <property type="match status" value="2"/>
</dbReference>
<organism evidence="5 6">
    <name type="scientific">Papaver somniferum</name>
    <name type="common">Opium poppy</name>
    <dbReference type="NCBI Taxonomy" id="3469"/>
    <lineage>
        <taxon>Eukaryota</taxon>
        <taxon>Viridiplantae</taxon>
        <taxon>Streptophyta</taxon>
        <taxon>Embryophyta</taxon>
        <taxon>Tracheophyta</taxon>
        <taxon>Spermatophyta</taxon>
        <taxon>Magnoliopsida</taxon>
        <taxon>Ranunculales</taxon>
        <taxon>Papaveraceae</taxon>
        <taxon>Papaveroideae</taxon>
        <taxon>Papaver</taxon>
    </lineage>
</organism>
<accession>A0A4Y7IUI6</accession>
<dbReference type="PANTHER" id="PTHR31739:SF4">
    <property type="entry name" value="ENT-COPALYL DIPHOSPHATE SYNTHASE, CHLOROPLASTIC"/>
    <property type="match status" value="1"/>
</dbReference>
<evidence type="ECO:0000256" key="3">
    <source>
        <dbReference type="ARBA" id="ARBA00022842"/>
    </source>
</evidence>
<dbReference type="Gene3D" id="1.50.10.160">
    <property type="match status" value="1"/>
</dbReference>
<dbReference type="InterPro" id="IPR036965">
    <property type="entry name" value="Terpene_synth_N_sf"/>
</dbReference>
<protein>
    <recommendedName>
        <fullName evidence="4">Terpene synthase N-terminal domain-containing protein</fullName>
    </recommendedName>
</protein>
<evidence type="ECO:0000256" key="1">
    <source>
        <dbReference type="ARBA" id="ARBA00001946"/>
    </source>
</evidence>
<dbReference type="Gene3D" id="1.10.600.10">
    <property type="entry name" value="Farnesyl Diphosphate Synthase"/>
    <property type="match status" value="1"/>
</dbReference>
<dbReference type="GO" id="GO:0009686">
    <property type="term" value="P:gibberellin biosynthetic process"/>
    <property type="evidence" value="ECO:0007669"/>
    <property type="project" value="EnsemblPlants"/>
</dbReference>
<dbReference type="AlphaFoldDB" id="A0A4Y7IUI6"/>
<dbReference type="Pfam" id="PF01397">
    <property type="entry name" value="Terpene_synth"/>
    <property type="match status" value="1"/>
</dbReference>
<dbReference type="Proteomes" id="UP000316621">
    <property type="component" value="Chromosome 2"/>
</dbReference>
<dbReference type="GO" id="GO:0010333">
    <property type="term" value="F:terpene synthase activity"/>
    <property type="evidence" value="ECO:0007669"/>
    <property type="project" value="InterPro"/>
</dbReference>
<reference evidence="5 6" key="1">
    <citation type="journal article" date="2018" name="Science">
        <title>The opium poppy genome and morphinan production.</title>
        <authorList>
            <person name="Guo L."/>
            <person name="Winzer T."/>
            <person name="Yang X."/>
            <person name="Li Y."/>
            <person name="Ning Z."/>
            <person name="He Z."/>
            <person name="Teodor R."/>
            <person name="Lu Y."/>
            <person name="Bowser T.A."/>
            <person name="Graham I.A."/>
            <person name="Ye K."/>
        </authorList>
    </citation>
    <scope>NUCLEOTIDE SEQUENCE [LARGE SCALE GENOMIC DNA]</scope>
    <source>
        <strain evidence="6">cv. HN1</strain>
        <tissue evidence="5">Leaves</tissue>
    </source>
</reference>
<evidence type="ECO:0000313" key="5">
    <source>
        <dbReference type="EMBL" id="RZC52347.1"/>
    </source>
</evidence>
<dbReference type="SUPFAM" id="SSF48576">
    <property type="entry name" value="Terpenoid synthases"/>
    <property type="match status" value="1"/>
</dbReference>
<dbReference type="PANTHER" id="PTHR31739">
    <property type="entry name" value="ENT-COPALYL DIPHOSPHATE SYNTHASE, CHLOROPLASTIC"/>
    <property type="match status" value="1"/>
</dbReference>
<keyword evidence="3" id="KW-0460">Magnesium</keyword>
<dbReference type="FunFam" id="1.50.10.130:FF:000002">
    <property type="entry name" value="Ent-copalyl diphosphate synthase, chloroplastic"/>
    <property type="match status" value="1"/>
</dbReference>
<dbReference type="OMA" id="RRIRKWY"/>
<dbReference type="SFLD" id="SFLDG01014">
    <property type="entry name" value="Terpene_Cyclase_Like_1_N-term"/>
    <property type="match status" value="1"/>
</dbReference>
<dbReference type="GO" id="GO:0009507">
    <property type="term" value="C:chloroplast"/>
    <property type="evidence" value="ECO:0007669"/>
    <property type="project" value="EnsemblPlants"/>
</dbReference>
<dbReference type="Gene3D" id="1.50.10.130">
    <property type="entry name" value="Terpene synthase, N-terminal domain"/>
    <property type="match status" value="1"/>
</dbReference>
<dbReference type="OrthoDB" id="2343925at2759"/>
<evidence type="ECO:0000259" key="4">
    <source>
        <dbReference type="Pfam" id="PF01397"/>
    </source>
</evidence>
<keyword evidence="6" id="KW-1185">Reference proteome</keyword>
<dbReference type="GO" id="GO:0000287">
    <property type="term" value="F:magnesium ion binding"/>
    <property type="evidence" value="ECO:0007669"/>
    <property type="project" value="EnsemblPlants"/>
</dbReference>
<dbReference type="Gramene" id="RZC52347">
    <property type="protein sequence ID" value="RZC52347"/>
    <property type="gene ID" value="C5167_020777"/>
</dbReference>
<dbReference type="STRING" id="3469.A0A4Y7IUI6"/>
<dbReference type="InterPro" id="IPR001906">
    <property type="entry name" value="Terpene_synth_N"/>
</dbReference>
<comment type="cofactor">
    <cofactor evidence="1">
        <name>Mg(2+)</name>
        <dbReference type="ChEBI" id="CHEBI:18420"/>
    </cofactor>
</comment>
<gene>
    <name evidence="5" type="ORF">C5167_020777</name>
</gene>
<dbReference type="InterPro" id="IPR008930">
    <property type="entry name" value="Terpenoid_cyclase/PrenylTrfase"/>
</dbReference>
<name>A0A4Y7IUI6_PAPSO</name>
<feature type="domain" description="Terpene synthase N-terminal" evidence="4">
    <location>
        <begin position="276"/>
        <end position="482"/>
    </location>
</feature>
<sequence length="861" mass="98508">MASSLPTTQLVSTFVTSKILRPSLFFSFPCSSSARSIGGGVRNNRDNIPLLCSTYNAISKHQTRGVQFIKWEDITQQDGNEQRLSVKISNPKNVVKEQVEMIKSRLSGMKDGEISISAYDTAWVALVEDINGGGSPQFPSSLRWIVENQLSDGSWGDQHIFSAHDRIINTLACVIALKAWNTCPSMREKGLLFIQQNMCKLDDANTVHMPIGFEVVFPSLIEIARSLDIDFPDEDSPALKDIYAKRNLKLTRIPKEMMHVVPTTLLHSLEGMTGLDWEKLLKLQCVDGSFLFSPASTAFALMQTKDEKCLEYLQKAVEKFNGGVPNVYPVDLFEHIWVVDRLDRLGISRYFQNEIKDCVDYVHRYWTEYGVCWARNSKVADIDDTAMGFRILRLHGRDVSPDVFRHFKKGDEFFCFHGQSTSAVTGMFNLYRASQVMFPGETILQQAKQYSSTFLQKKQASNELLDKWIITKDLPGEVGYALEVPWYASLPRVETRFYIEQYGGDNDVWIGKTLYRMSNVNNNLYLELAKLDFNNCQALHQLELQEILKWYNECNLELFDVEKETLLQSYFLATANIFSAERSTERLAWAQTAVLMKAVSSYFKKISVAEQKSFANEFANHIGYDNIRIRQKRLSSMTMVSKKTTVNHDIKEEKEFGDNHFHEEQQQQLIQALVSTLHHLSLDVLVSHGTDIRHHLRSIWEIFLKQGDEQTRQRTEAFVLVRTITLCAGQSSQLLEKNAILSNTHLTRLVSLTNFLTHELLENPSCHTLLDLVPRYPNNVHDNKVHNKMEVNGEAKVAKEMVSIESGMQELVKCVHQRYDGIDSEIKQVFLMVVKSYYYVAYCSPATIDHHIAKVIFERVA</sequence>